<evidence type="ECO:0000313" key="7">
    <source>
        <dbReference type="EMBL" id="QVY59794.1"/>
    </source>
</evidence>
<keyword evidence="4 5" id="KW-0456">Lyase</keyword>
<dbReference type="HAMAP" id="MF_00694">
    <property type="entry name" value="KDGDH"/>
    <property type="match status" value="1"/>
</dbReference>
<protein>
    <recommendedName>
        <fullName evidence="5">Probable 5-dehydro-4-deoxyglucarate dehydratase</fullName>
        <ecNumber evidence="5">4.2.1.41</ecNumber>
    </recommendedName>
    <alternativeName>
        <fullName evidence="5">5-keto-4-deoxy-glucarate dehydratase</fullName>
        <shortName evidence="5">KDGDH</shortName>
    </alternativeName>
</protein>
<dbReference type="EC" id="4.2.1.41" evidence="5"/>
<comment type="pathway">
    <text evidence="2 5">Carbohydrate acid metabolism; D-glucarate degradation; 2,5-dioxopentanoate from D-glucarate: step 2/2.</text>
</comment>
<dbReference type="SUPFAM" id="SSF51569">
    <property type="entry name" value="Aldolase"/>
    <property type="match status" value="1"/>
</dbReference>
<dbReference type="GO" id="GO:0047448">
    <property type="term" value="F:5-dehydro-4-deoxyglucarate dehydratase activity"/>
    <property type="evidence" value="ECO:0007669"/>
    <property type="project" value="UniProtKB-EC"/>
</dbReference>
<dbReference type="Proteomes" id="UP000679247">
    <property type="component" value="Chromosome"/>
</dbReference>
<name>A0ABX8F6S5_9BACI</name>
<dbReference type="InterPro" id="IPR002220">
    <property type="entry name" value="DapA-like"/>
</dbReference>
<evidence type="ECO:0000256" key="2">
    <source>
        <dbReference type="ARBA" id="ARBA00004983"/>
    </source>
</evidence>
<evidence type="ECO:0000256" key="5">
    <source>
        <dbReference type="HAMAP-Rule" id="MF_00694"/>
    </source>
</evidence>
<dbReference type="InterPro" id="IPR017655">
    <property type="entry name" value="Dehydro-deoxyglucarate_dehyd"/>
</dbReference>
<dbReference type="NCBIfam" id="NF002958">
    <property type="entry name" value="PRK03620.1"/>
    <property type="match status" value="1"/>
</dbReference>
<dbReference type="RefSeq" id="WP_214473944.1">
    <property type="nucleotide sequence ID" value="NZ_CANKUS010000025.1"/>
</dbReference>
<keyword evidence="8" id="KW-1185">Reference proteome</keyword>
<dbReference type="Pfam" id="PF00701">
    <property type="entry name" value="DHDPS"/>
    <property type="match status" value="1"/>
</dbReference>
<evidence type="ECO:0000313" key="8">
    <source>
        <dbReference type="Proteomes" id="UP000679247"/>
    </source>
</evidence>
<dbReference type="InterPro" id="IPR013785">
    <property type="entry name" value="Aldolase_TIM"/>
</dbReference>
<proteinExistence type="inferred from homology"/>
<accession>A0ABX8F6S5</accession>
<dbReference type="SMART" id="SM01130">
    <property type="entry name" value="DHDPS"/>
    <property type="match status" value="1"/>
</dbReference>
<dbReference type="EMBL" id="CP071709">
    <property type="protein sequence ID" value="QVY59794.1"/>
    <property type="molecule type" value="Genomic_DNA"/>
</dbReference>
<dbReference type="PANTHER" id="PTHR12128:SF19">
    <property type="entry name" value="5-DEHYDRO-4-DEOXYGLUCARATE DEHYDRATASE 2-RELATED"/>
    <property type="match status" value="1"/>
</dbReference>
<evidence type="ECO:0000256" key="4">
    <source>
        <dbReference type="ARBA" id="ARBA00023239"/>
    </source>
</evidence>
<evidence type="ECO:0000256" key="1">
    <source>
        <dbReference type="ARBA" id="ARBA00001446"/>
    </source>
</evidence>
<gene>
    <name evidence="7" type="primary">kdgD</name>
    <name evidence="7" type="ORF">J1899_12045</name>
</gene>
<dbReference type="NCBIfam" id="TIGR03249">
    <property type="entry name" value="KdgD"/>
    <property type="match status" value="1"/>
</dbReference>
<dbReference type="PANTHER" id="PTHR12128">
    <property type="entry name" value="DIHYDRODIPICOLINATE SYNTHASE"/>
    <property type="match status" value="1"/>
</dbReference>
<comment type="similarity">
    <text evidence="3 5 6">Belongs to the DapA family.</text>
</comment>
<dbReference type="PIRSF" id="PIRSF001365">
    <property type="entry name" value="DHDPS"/>
    <property type="match status" value="1"/>
</dbReference>
<organism evidence="7 8">
    <name type="scientific">Cytobacillus gottheilii</name>
    <dbReference type="NCBI Taxonomy" id="859144"/>
    <lineage>
        <taxon>Bacteria</taxon>
        <taxon>Bacillati</taxon>
        <taxon>Bacillota</taxon>
        <taxon>Bacilli</taxon>
        <taxon>Bacillales</taxon>
        <taxon>Bacillaceae</taxon>
        <taxon>Cytobacillus</taxon>
    </lineage>
</organism>
<comment type="catalytic activity">
    <reaction evidence="1 5">
        <text>5-dehydro-4-deoxy-D-glucarate + H(+) = 2,5-dioxopentanoate + CO2 + H2O</text>
        <dbReference type="Rhea" id="RHEA:24608"/>
        <dbReference type="ChEBI" id="CHEBI:15377"/>
        <dbReference type="ChEBI" id="CHEBI:15378"/>
        <dbReference type="ChEBI" id="CHEBI:16526"/>
        <dbReference type="ChEBI" id="CHEBI:42819"/>
        <dbReference type="ChEBI" id="CHEBI:58136"/>
        <dbReference type="EC" id="4.2.1.41"/>
    </reaction>
</comment>
<sequence>MEKTRKAPTGILGFPVTPFNESGNIDESALARNIHFLLEEGLEAIFISCGAGEYNSLSYKEFEATVELAVSEVNGKVPVYTGIGGNLSESLEKAEISAKHNADGYLILPPYLIEGEQDGIYEYFKTILHSTDLGAIVYQRANAVLQLESLQKLVEIPQLIGVKDGVGNMDLNVELTQAIGNKIGWLNGMPMAEVCHPAYMPLGFDSYSSAISNYIPHISRLFYEAMLSNDLQLVQDLYQDVILPINQIRKQRKGYAIALIKAGMEIAGLPVTKSVRPPVTQVEKEHFDQLEKIIKIAFDKYPKNTKTIA</sequence>
<evidence type="ECO:0000256" key="3">
    <source>
        <dbReference type="ARBA" id="ARBA00007592"/>
    </source>
</evidence>
<reference evidence="7 8" key="1">
    <citation type="submission" date="2021-03" db="EMBL/GenBank/DDBJ databases">
        <title>The first data on the complete genome of the tetrodotoxin-producing bacterium.</title>
        <authorList>
            <person name="Melnikova D.I."/>
            <person name="Nijland R."/>
            <person name="Magarlamov T.Y."/>
        </authorList>
    </citation>
    <scope>NUCLEOTIDE SEQUENCE [LARGE SCALE GENOMIC DNA]</scope>
    <source>
        <strain evidence="7 8">1839</strain>
    </source>
</reference>
<evidence type="ECO:0000256" key="6">
    <source>
        <dbReference type="PIRNR" id="PIRNR001365"/>
    </source>
</evidence>
<dbReference type="Gene3D" id="3.20.20.70">
    <property type="entry name" value="Aldolase class I"/>
    <property type="match status" value="1"/>
</dbReference>